<dbReference type="InterPro" id="IPR036388">
    <property type="entry name" value="WH-like_DNA-bd_sf"/>
</dbReference>
<keyword evidence="1" id="KW-0805">Transcription regulation</keyword>
<evidence type="ECO:0000313" key="6">
    <source>
        <dbReference type="Proteomes" id="UP000015527"/>
    </source>
</evidence>
<keyword evidence="3" id="KW-0804">Transcription</keyword>
<dbReference type="InterPro" id="IPR036390">
    <property type="entry name" value="WH_DNA-bd_sf"/>
</dbReference>
<dbReference type="SUPFAM" id="SSF46785">
    <property type="entry name" value="Winged helix' DNA-binding domain"/>
    <property type="match status" value="1"/>
</dbReference>
<dbReference type="Pfam" id="PF00392">
    <property type="entry name" value="GntR"/>
    <property type="match status" value="1"/>
</dbReference>
<keyword evidence="2" id="KW-0238">DNA-binding</keyword>
<comment type="caution">
    <text evidence="5">The sequence shown here is derived from an EMBL/GenBank/DDBJ whole genome shotgun (WGS) entry which is preliminary data.</text>
</comment>
<feature type="domain" description="HTH gntR-type" evidence="4">
    <location>
        <begin position="4"/>
        <end position="71"/>
    </location>
</feature>
<dbReference type="GO" id="GO:0003677">
    <property type="term" value="F:DNA binding"/>
    <property type="evidence" value="ECO:0007669"/>
    <property type="project" value="UniProtKB-KW"/>
</dbReference>
<sequence>MNAGTTAERVYDSLKRTLAAGSFAPGARLEPARLALELSSSATPIRDALNRLAGERLIETRASDGFHVPALNEIGLRDLYRWNEVLARTALRMNHKSEPPGRDHVVPIDAAALFAMIAACSGSGEIVSQVASANARLAYVRQVESNILDGAADEIGGIATAFRERSISTRMLIQQYHKARLAIVPTIINVIFQKTF</sequence>
<evidence type="ECO:0000313" key="5">
    <source>
        <dbReference type="EMBL" id="EQB08409.1"/>
    </source>
</evidence>
<dbReference type="EMBL" id="ATHL01000147">
    <property type="protein sequence ID" value="EQB08409.1"/>
    <property type="molecule type" value="Genomic_DNA"/>
</dbReference>
<dbReference type="PROSITE" id="PS50949">
    <property type="entry name" value="HTH_GNTR"/>
    <property type="match status" value="1"/>
</dbReference>
<evidence type="ECO:0000259" key="4">
    <source>
        <dbReference type="PROSITE" id="PS50949"/>
    </source>
</evidence>
<protein>
    <recommendedName>
        <fullName evidence="4">HTH gntR-type domain-containing protein</fullName>
    </recommendedName>
</protein>
<dbReference type="PANTHER" id="PTHR43537:SF5">
    <property type="entry name" value="UXU OPERON TRANSCRIPTIONAL REGULATOR"/>
    <property type="match status" value="1"/>
</dbReference>
<dbReference type="PATRIC" id="fig|1096930.3.peg.4163"/>
<dbReference type="RefSeq" id="WP_021235910.1">
    <property type="nucleotide sequence ID" value="NZ_ATHL01000147.1"/>
</dbReference>
<dbReference type="Proteomes" id="UP000015527">
    <property type="component" value="Unassembled WGS sequence"/>
</dbReference>
<accession>T0IFJ8</accession>
<dbReference type="PANTHER" id="PTHR43537">
    <property type="entry name" value="TRANSCRIPTIONAL REGULATOR, GNTR FAMILY"/>
    <property type="match status" value="1"/>
</dbReference>
<reference evidence="5 6" key="1">
    <citation type="journal article" date="2013" name="Genome Announc.">
        <title>Genome Sequence of Novosphingobium lindaniclasticum LE124T, Isolated from a Hexachlorocyclohexane Dumpsite.</title>
        <authorList>
            <person name="Saxena A."/>
            <person name="Nayyar N."/>
            <person name="Sangwan N."/>
            <person name="Kumari R."/>
            <person name="Khurana J.P."/>
            <person name="Lal R."/>
        </authorList>
    </citation>
    <scope>NUCLEOTIDE SEQUENCE [LARGE SCALE GENOMIC DNA]</scope>
    <source>
        <strain evidence="5 6">LE124</strain>
    </source>
</reference>
<dbReference type="OrthoDB" id="8479543at2"/>
<dbReference type="eggNOG" id="COG1802">
    <property type="taxonomic scope" value="Bacteria"/>
</dbReference>
<gene>
    <name evidence="5" type="ORF">L284_21195</name>
</gene>
<dbReference type="AlphaFoldDB" id="T0IFJ8"/>
<evidence type="ECO:0000256" key="1">
    <source>
        <dbReference type="ARBA" id="ARBA00023015"/>
    </source>
</evidence>
<organism evidence="5 6">
    <name type="scientific">Novosphingobium lindaniclasticum LE124</name>
    <dbReference type="NCBI Taxonomy" id="1096930"/>
    <lineage>
        <taxon>Bacteria</taxon>
        <taxon>Pseudomonadati</taxon>
        <taxon>Pseudomonadota</taxon>
        <taxon>Alphaproteobacteria</taxon>
        <taxon>Sphingomonadales</taxon>
        <taxon>Sphingomonadaceae</taxon>
        <taxon>Novosphingobium</taxon>
    </lineage>
</organism>
<evidence type="ECO:0000256" key="3">
    <source>
        <dbReference type="ARBA" id="ARBA00023163"/>
    </source>
</evidence>
<dbReference type="GO" id="GO:0003700">
    <property type="term" value="F:DNA-binding transcription factor activity"/>
    <property type="evidence" value="ECO:0007669"/>
    <property type="project" value="InterPro"/>
</dbReference>
<proteinExistence type="predicted"/>
<dbReference type="InterPro" id="IPR000524">
    <property type="entry name" value="Tscrpt_reg_HTH_GntR"/>
</dbReference>
<evidence type="ECO:0000256" key="2">
    <source>
        <dbReference type="ARBA" id="ARBA00023125"/>
    </source>
</evidence>
<keyword evidence="6" id="KW-1185">Reference proteome</keyword>
<dbReference type="SMART" id="SM00345">
    <property type="entry name" value="HTH_GNTR"/>
    <property type="match status" value="1"/>
</dbReference>
<name>T0IFJ8_9SPHN</name>
<dbReference type="Gene3D" id="1.10.10.10">
    <property type="entry name" value="Winged helix-like DNA-binding domain superfamily/Winged helix DNA-binding domain"/>
    <property type="match status" value="1"/>
</dbReference>